<dbReference type="OrthoDB" id="5800589at2"/>
<comment type="catalytic activity">
    <reaction evidence="3">
        <text>2 GTP = 3',3'-c-di-GMP + 2 diphosphate</text>
        <dbReference type="Rhea" id="RHEA:24898"/>
        <dbReference type="ChEBI" id="CHEBI:33019"/>
        <dbReference type="ChEBI" id="CHEBI:37565"/>
        <dbReference type="ChEBI" id="CHEBI:58805"/>
        <dbReference type="EC" id="2.7.7.65"/>
    </reaction>
</comment>
<evidence type="ECO:0000259" key="4">
    <source>
        <dbReference type="PROSITE" id="PS50006"/>
    </source>
</evidence>
<dbReference type="EMBL" id="VIKS01000001">
    <property type="protein sequence ID" value="TQV89684.1"/>
    <property type="molecule type" value="Genomic_DNA"/>
</dbReference>
<comment type="cofactor">
    <cofactor evidence="1">
        <name>Mg(2+)</name>
        <dbReference type="ChEBI" id="CHEBI:18420"/>
    </cofactor>
</comment>
<dbReference type="AlphaFoldDB" id="A0A545UJN6"/>
<dbReference type="PANTHER" id="PTHR45138:SF9">
    <property type="entry name" value="DIGUANYLATE CYCLASE DGCM-RELATED"/>
    <property type="match status" value="1"/>
</dbReference>
<dbReference type="RefSeq" id="WP_142891748.1">
    <property type="nucleotide sequence ID" value="NZ_ML660160.1"/>
</dbReference>
<dbReference type="InterPro" id="IPR008984">
    <property type="entry name" value="SMAD_FHA_dom_sf"/>
</dbReference>
<dbReference type="FunFam" id="3.30.70.270:FF:000001">
    <property type="entry name" value="Diguanylate cyclase domain protein"/>
    <property type="match status" value="1"/>
</dbReference>
<dbReference type="Pfam" id="PF00498">
    <property type="entry name" value="FHA"/>
    <property type="match status" value="1"/>
</dbReference>
<dbReference type="NCBIfam" id="TIGR00254">
    <property type="entry name" value="GGDEF"/>
    <property type="match status" value="1"/>
</dbReference>
<dbReference type="EC" id="2.7.7.65" evidence="2"/>
<dbReference type="Pfam" id="PF00990">
    <property type="entry name" value="GGDEF"/>
    <property type="match status" value="1"/>
</dbReference>
<dbReference type="InterPro" id="IPR043128">
    <property type="entry name" value="Rev_trsase/Diguanyl_cyclase"/>
</dbReference>
<dbReference type="InterPro" id="IPR029787">
    <property type="entry name" value="Nucleotide_cyclase"/>
</dbReference>
<dbReference type="Gene3D" id="2.60.200.20">
    <property type="match status" value="1"/>
</dbReference>
<evidence type="ECO:0000256" key="2">
    <source>
        <dbReference type="ARBA" id="ARBA00012528"/>
    </source>
</evidence>
<dbReference type="PROSITE" id="PS50887">
    <property type="entry name" value="GGDEF"/>
    <property type="match status" value="1"/>
</dbReference>
<evidence type="ECO:0000313" key="7">
    <source>
        <dbReference type="Proteomes" id="UP000315439"/>
    </source>
</evidence>
<dbReference type="GO" id="GO:0052621">
    <property type="term" value="F:diguanylate cyclase activity"/>
    <property type="evidence" value="ECO:0007669"/>
    <property type="project" value="UniProtKB-EC"/>
</dbReference>
<protein>
    <recommendedName>
        <fullName evidence="2">diguanylate cyclase</fullName>
        <ecNumber evidence="2">2.7.7.65</ecNumber>
    </recommendedName>
</protein>
<dbReference type="CDD" id="cd00060">
    <property type="entry name" value="FHA"/>
    <property type="match status" value="1"/>
</dbReference>
<dbReference type="Gene3D" id="3.30.70.270">
    <property type="match status" value="1"/>
</dbReference>
<proteinExistence type="predicted"/>
<dbReference type="SUPFAM" id="SSF49879">
    <property type="entry name" value="SMAD/FHA domain"/>
    <property type="match status" value="1"/>
</dbReference>
<evidence type="ECO:0000256" key="3">
    <source>
        <dbReference type="ARBA" id="ARBA00034247"/>
    </source>
</evidence>
<keyword evidence="7" id="KW-1185">Reference proteome</keyword>
<dbReference type="SMART" id="SM00267">
    <property type="entry name" value="GGDEF"/>
    <property type="match status" value="1"/>
</dbReference>
<dbReference type="Gene3D" id="3.30.450.40">
    <property type="match status" value="1"/>
</dbReference>
<dbReference type="SUPFAM" id="SSF55073">
    <property type="entry name" value="Nucleotide cyclase"/>
    <property type="match status" value="1"/>
</dbReference>
<dbReference type="InterPro" id="IPR050469">
    <property type="entry name" value="Diguanylate_Cyclase"/>
</dbReference>
<dbReference type="InterPro" id="IPR029016">
    <property type="entry name" value="GAF-like_dom_sf"/>
</dbReference>
<dbReference type="InterPro" id="IPR003018">
    <property type="entry name" value="GAF"/>
</dbReference>
<dbReference type="CDD" id="cd01949">
    <property type="entry name" value="GGDEF"/>
    <property type="match status" value="1"/>
</dbReference>
<dbReference type="SUPFAM" id="SSF55781">
    <property type="entry name" value="GAF domain-like"/>
    <property type="match status" value="1"/>
</dbReference>
<evidence type="ECO:0000256" key="1">
    <source>
        <dbReference type="ARBA" id="ARBA00001946"/>
    </source>
</evidence>
<feature type="domain" description="FHA" evidence="4">
    <location>
        <begin position="30"/>
        <end position="79"/>
    </location>
</feature>
<sequence length="525" mass="59645">MLSDSVQLNLKWKDGTKEVSAVVELGESTIYIGRGRENDVIFADTSVSRKHARITQTPQGISIQDLNSRFGTYVDHIAIGPENSILIQSDVEIRLGNLAIKLEIVRPEKWLGRLTQEFSATNLPASIKELKQQTLNILNQQPTNNYSPEEQQQVIEQQKVIEKAFNKTEQLVTSWVEQNTVIHNIHLMLNQTPIYQDFLAQILPPIANVLKADRGFILKFDEQHRKLVPSATYHYQFDEETQALDNNDLYSQTVARRCYDENEIVLIEDTCNEISLNQAFSIHKFSIKSAVVIPLSYGERTLGVIYLDSQTKASCFNEEQKPFLQSLQIHLGTALKSAMHYSQAITDDLTGLYTRKFFEERIKQAMDQSRRYASTCCLILLDIDHFKNINDTYGHNCGDQVLREVANLLSMTARKSDVVGRLGGEEFIFLLTETNEEGALRYAERLRKDIANLEIQNDGIRVSVTASFGIVEYEASLGTMPYRFIEEADAAMYLAKRAGRDRVHVSTKKSLESLNTHIPDITLTD</sequence>
<dbReference type="SMART" id="SM00240">
    <property type="entry name" value="FHA"/>
    <property type="match status" value="1"/>
</dbReference>
<dbReference type="InterPro" id="IPR000253">
    <property type="entry name" value="FHA_dom"/>
</dbReference>
<dbReference type="Proteomes" id="UP000315439">
    <property type="component" value="Unassembled WGS sequence"/>
</dbReference>
<dbReference type="Pfam" id="PF13185">
    <property type="entry name" value="GAF_2"/>
    <property type="match status" value="1"/>
</dbReference>
<dbReference type="PANTHER" id="PTHR45138">
    <property type="entry name" value="REGULATORY COMPONENTS OF SENSORY TRANSDUCTION SYSTEM"/>
    <property type="match status" value="1"/>
</dbReference>
<reference evidence="6 7" key="1">
    <citation type="submission" date="2019-07" db="EMBL/GenBank/DDBJ databases">
        <title>Draft genome for Aliikangiella sp. M105.</title>
        <authorList>
            <person name="Wang G."/>
        </authorList>
    </citation>
    <scope>NUCLEOTIDE SEQUENCE [LARGE SCALE GENOMIC DNA]</scope>
    <source>
        <strain evidence="6 7">M105</strain>
    </source>
</reference>
<name>A0A545UJN6_9GAMM</name>
<feature type="domain" description="GGDEF" evidence="5">
    <location>
        <begin position="374"/>
        <end position="508"/>
    </location>
</feature>
<gene>
    <name evidence="6" type="ORF">FLL46_02040</name>
</gene>
<evidence type="ECO:0000313" key="6">
    <source>
        <dbReference type="EMBL" id="TQV89684.1"/>
    </source>
</evidence>
<evidence type="ECO:0000259" key="5">
    <source>
        <dbReference type="PROSITE" id="PS50887"/>
    </source>
</evidence>
<accession>A0A545UJN6</accession>
<dbReference type="InterPro" id="IPR000160">
    <property type="entry name" value="GGDEF_dom"/>
</dbReference>
<comment type="caution">
    <text evidence="6">The sequence shown here is derived from an EMBL/GenBank/DDBJ whole genome shotgun (WGS) entry which is preliminary data.</text>
</comment>
<dbReference type="SMART" id="SM00065">
    <property type="entry name" value="GAF"/>
    <property type="match status" value="1"/>
</dbReference>
<organism evidence="6 7">
    <name type="scientific">Aliikangiella coralliicola</name>
    <dbReference type="NCBI Taxonomy" id="2592383"/>
    <lineage>
        <taxon>Bacteria</taxon>
        <taxon>Pseudomonadati</taxon>
        <taxon>Pseudomonadota</taxon>
        <taxon>Gammaproteobacteria</taxon>
        <taxon>Oceanospirillales</taxon>
        <taxon>Pleioneaceae</taxon>
        <taxon>Aliikangiella</taxon>
    </lineage>
</organism>
<dbReference type="PROSITE" id="PS50006">
    <property type="entry name" value="FHA_DOMAIN"/>
    <property type="match status" value="1"/>
</dbReference>